<feature type="binding site" evidence="4">
    <location>
        <position position="284"/>
    </location>
    <ligand>
        <name>Zn(2+)</name>
        <dbReference type="ChEBI" id="CHEBI:29105"/>
        <label>1</label>
        <note>catalytic</note>
    </ligand>
</feature>
<keyword evidence="1 4" id="KW-0479">Metal-binding</keyword>
<feature type="binding site" evidence="3">
    <location>
        <position position="226"/>
    </location>
    <ligand>
        <name>substrate</name>
    </ligand>
</feature>
<feature type="binding site" evidence="3">
    <location>
        <position position="98"/>
    </location>
    <ligand>
        <name>substrate</name>
    </ligand>
</feature>
<evidence type="ECO:0000313" key="8">
    <source>
        <dbReference type="Proteomes" id="UP000593626"/>
    </source>
</evidence>
<dbReference type="RefSeq" id="WP_239673475.1">
    <property type="nucleotide sequence ID" value="NZ_CP049742.1"/>
</dbReference>
<feature type="domain" description="Amidohydrolase-related" evidence="5">
    <location>
        <begin position="266"/>
        <end position="372"/>
    </location>
</feature>
<dbReference type="InterPro" id="IPR011059">
    <property type="entry name" value="Metal-dep_hydrolase_composite"/>
</dbReference>
<dbReference type="GO" id="GO:0005737">
    <property type="term" value="C:cytoplasm"/>
    <property type="evidence" value="ECO:0007669"/>
    <property type="project" value="UniProtKB-SubCell"/>
</dbReference>
<protein>
    <recommendedName>
        <fullName evidence="1">Isoaspartyl dipeptidase</fullName>
        <ecNumber evidence="1">3.4.19.-</ecNumber>
    </recommendedName>
</protein>
<evidence type="ECO:0000256" key="4">
    <source>
        <dbReference type="PIRSR" id="PIRSR001238-3"/>
    </source>
</evidence>
<gene>
    <name evidence="7" type="ORF">G8O30_02765</name>
</gene>
<dbReference type="PANTHER" id="PTHR11647">
    <property type="entry name" value="HYDRANTOINASE/DIHYDROPYRIMIDINASE FAMILY MEMBER"/>
    <property type="match status" value="1"/>
</dbReference>
<dbReference type="SUPFAM" id="SSF51556">
    <property type="entry name" value="Metallo-dependent hydrolases"/>
    <property type="match status" value="1"/>
</dbReference>
<evidence type="ECO:0000256" key="2">
    <source>
        <dbReference type="PIRSR" id="PIRSR001238-1"/>
    </source>
</evidence>
<evidence type="ECO:0000313" key="7">
    <source>
        <dbReference type="EMBL" id="QPC45954.1"/>
    </source>
</evidence>
<dbReference type="GO" id="GO:0008798">
    <property type="term" value="F:beta-aspartyl-peptidase activity"/>
    <property type="evidence" value="ECO:0007669"/>
    <property type="project" value="InterPro"/>
</dbReference>
<comment type="PTM">
    <text evidence="1">Carboxylation allows a single lysine to coordinate two zinc ions.</text>
</comment>
<keyword evidence="1 4" id="KW-0862">Zinc</keyword>
<dbReference type="KEGG" id="mcui:G8O30_02765"/>
<dbReference type="SUPFAM" id="SSF51338">
    <property type="entry name" value="Composite domain of metallo-dependent hydrolases"/>
    <property type="match status" value="1"/>
</dbReference>
<comment type="function">
    <text evidence="1">Catalyzes the hydrolytic cleavage of a subset of L-isoaspartyl (L-beta-aspartyl) dipeptides. Used to degrade proteins damaged by L-isoaspartyl residues formation.</text>
</comment>
<feature type="active site" description="Proton acceptor" evidence="2">
    <location>
        <position position="284"/>
    </location>
</feature>
<evidence type="ECO:0000256" key="1">
    <source>
        <dbReference type="PIRNR" id="PIRNR001238"/>
    </source>
</evidence>
<keyword evidence="8" id="KW-1185">Reference proteome</keyword>
<feature type="binding site" evidence="3">
    <location>
        <position position="288"/>
    </location>
    <ligand>
        <name>substrate</name>
    </ligand>
</feature>
<dbReference type="Pfam" id="PF01979">
    <property type="entry name" value="Amidohydro_1"/>
    <property type="match status" value="1"/>
</dbReference>
<evidence type="ECO:0000259" key="6">
    <source>
        <dbReference type="Pfam" id="PF07969"/>
    </source>
</evidence>
<dbReference type="InterPro" id="IPR006680">
    <property type="entry name" value="Amidohydro-rel"/>
</dbReference>
<reference evidence="7 8" key="1">
    <citation type="submission" date="2019-07" db="EMBL/GenBank/DDBJ databases">
        <title>Genome sequence of 2 isolates from Red Sea Mangroves.</title>
        <authorList>
            <person name="Sefrji F."/>
            <person name="Michoud G."/>
            <person name="Merlino G."/>
            <person name="Daffonchio D."/>
        </authorList>
    </citation>
    <scope>NUCLEOTIDE SEQUENCE [LARGE SCALE GENOMIC DNA]</scope>
    <source>
        <strain evidence="7 8">R1DC41</strain>
    </source>
</reference>
<organism evidence="7 8">
    <name type="scientific">Mangrovibacillus cuniculi</name>
    <dbReference type="NCBI Taxonomy" id="2593652"/>
    <lineage>
        <taxon>Bacteria</taxon>
        <taxon>Bacillati</taxon>
        <taxon>Bacillota</taxon>
        <taxon>Bacilli</taxon>
        <taxon>Bacillales</taxon>
        <taxon>Bacillaceae</taxon>
        <taxon>Mangrovibacillus</taxon>
    </lineage>
</organism>
<dbReference type="Gene3D" id="3.20.20.140">
    <property type="entry name" value="Metal-dependent hydrolases"/>
    <property type="match status" value="1"/>
</dbReference>
<dbReference type="InterPro" id="IPR010229">
    <property type="entry name" value="Pept_M38_dipep"/>
</dbReference>
<feature type="binding site" evidence="4">
    <location>
        <position position="60"/>
    </location>
    <ligand>
        <name>Zn(2+)</name>
        <dbReference type="ChEBI" id="CHEBI:29105"/>
        <label>1</label>
        <note>catalytic</note>
    </ligand>
</feature>
<dbReference type="GO" id="GO:0046872">
    <property type="term" value="F:metal ion binding"/>
    <property type="evidence" value="ECO:0007669"/>
    <property type="project" value="UniProtKB-KW"/>
</dbReference>
<dbReference type="InterPro" id="IPR032466">
    <property type="entry name" value="Metal_Hydrolase"/>
</dbReference>
<dbReference type="GO" id="GO:0008237">
    <property type="term" value="F:metallopeptidase activity"/>
    <property type="evidence" value="ECO:0007669"/>
    <property type="project" value="UniProtKB-KW"/>
</dbReference>
<proteinExistence type="inferred from homology"/>
<name>A0A7S8C9L7_9BACI</name>
<dbReference type="PANTHER" id="PTHR11647:SF1">
    <property type="entry name" value="COLLAPSIN RESPONSE MEDIATOR PROTEIN"/>
    <property type="match status" value="1"/>
</dbReference>
<dbReference type="NCBIfam" id="TIGR01975">
    <property type="entry name" value="isoAsp_dipep"/>
    <property type="match status" value="1"/>
</dbReference>
<evidence type="ECO:0000259" key="5">
    <source>
        <dbReference type="Pfam" id="PF01979"/>
    </source>
</evidence>
<keyword evidence="1" id="KW-0482">Metalloprotease</keyword>
<dbReference type="EC" id="3.4.19.-" evidence="1"/>
<dbReference type="AlphaFoldDB" id="A0A7S8C9L7"/>
<dbReference type="GO" id="GO:0006508">
    <property type="term" value="P:proteolysis"/>
    <property type="evidence" value="ECO:0007669"/>
    <property type="project" value="UniProtKB-KW"/>
</dbReference>
<dbReference type="Pfam" id="PF07969">
    <property type="entry name" value="Amidohydro_3"/>
    <property type="match status" value="1"/>
</dbReference>
<sequence length="389" mass="41973">MLTYIKNGTVFAPEKVGAKEILVANGVIEEIDNKINMQATTLTTIDAEGLLIVPGFIDSHVHLIGGGGEGGYATRTPEASLTDFTRYGITTAVGVIGTDGITRTMPSLLAKARGLTEEGMTCYIHTGSYQIPVKTLTDSIEKDLLFVPEIIGVGEIAIADHRSSQPTMEELIKVTAEARVAGMLSGKAGIVNIHLGDAPDGFELLWNIVKNSPIPITQFHPTHINRNRSLFEDAMEFAKQGGVVDFTTSTVPTFLEEGEVACSKGLAEMLSKDVPISQITFTSDGQASLPHFSKKGELLGLQIGKMHSLYEAVKEAVLNEGVPLEIAIQVITSNPARHLKLAQKGQLTTGYHADMVFLDETTLEIRGVMAKGIVHMWNGQMKQKGTFEK</sequence>
<dbReference type="EMBL" id="CP049742">
    <property type="protein sequence ID" value="QPC45954.1"/>
    <property type="molecule type" value="Genomic_DNA"/>
</dbReference>
<accession>A0A7S8C9L7</accession>
<feature type="binding site" evidence="3">
    <location>
        <position position="162"/>
    </location>
    <ligand>
        <name>substrate</name>
    </ligand>
</feature>
<feature type="binding site" evidence="4">
    <location>
        <position position="194"/>
    </location>
    <ligand>
        <name>Zn(2+)</name>
        <dbReference type="ChEBI" id="CHEBI:29105"/>
        <label>2</label>
        <note>catalytic</note>
    </ligand>
</feature>
<feature type="binding site" evidence="3">
    <location>
        <begin position="67"/>
        <end position="69"/>
    </location>
    <ligand>
        <name>substrate</name>
    </ligand>
</feature>
<dbReference type="Gene3D" id="2.30.40.10">
    <property type="entry name" value="Urease, subunit C, domain 1"/>
    <property type="match status" value="1"/>
</dbReference>
<keyword evidence="1 7" id="KW-0378">Hydrolase</keyword>
<feature type="binding site" evidence="4">
    <location>
        <position position="223"/>
    </location>
    <ligand>
        <name>Zn(2+)</name>
        <dbReference type="ChEBI" id="CHEBI:29105"/>
        <label>2</label>
        <note>catalytic</note>
    </ligand>
</feature>
<evidence type="ECO:0000256" key="3">
    <source>
        <dbReference type="PIRSR" id="PIRSR001238-2"/>
    </source>
</evidence>
<comment type="similarity">
    <text evidence="1">Belongs to the peptidase M38 family.</text>
</comment>
<dbReference type="InterPro" id="IPR013108">
    <property type="entry name" value="Amidohydro_3"/>
</dbReference>
<dbReference type="GO" id="GO:0016810">
    <property type="term" value="F:hydrolase activity, acting on carbon-nitrogen (but not peptide) bonds"/>
    <property type="evidence" value="ECO:0007669"/>
    <property type="project" value="InterPro"/>
</dbReference>
<dbReference type="InterPro" id="IPR050378">
    <property type="entry name" value="Metallo-dep_Hydrolases_sf"/>
</dbReference>
<comment type="cofactor">
    <cofactor evidence="1 4">
        <name>Zn(2+)</name>
        <dbReference type="ChEBI" id="CHEBI:29105"/>
    </cofactor>
    <text evidence="1 4">Binds 2 Zn(2+) ions per subunit.</text>
</comment>
<keyword evidence="1" id="KW-0645">Protease</keyword>
<comment type="subcellular location">
    <subcellularLocation>
        <location evidence="1">Cytoplasm</location>
    </subcellularLocation>
</comment>
<feature type="domain" description="Amidohydrolase 3" evidence="6">
    <location>
        <begin position="44"/>
        <end position="83"/>
    </location>
</feature>
<dbReference type="Proteomes" id="UP000593626">
    <property type="component" value="Chromosome"/>
</dbReference>
<feature type="binding site" evidence="3">
    <location>
        <position position="129"/>
    </location>
    <ligand>
        <name>substrate</name>
    </ligand>
</feature>
<dbReference type="PIRSF" id="PIRSF001238">
    <property type="entry name" value="IadA"/>
    <property type="match status" value="1"/>
</dbReference>
<feature type="binding site" evidence="4">
    <location>
        <position position="62"/>
    </location>
    <ligand>
        <name>Zn(2+)</name>
        <dbReference type="ChEBI" id="CHEBI:29105"/>
        <label>1</label>
        <note>catalytic</note>
    </ligand>
</feature>